<sequence>MELVTEINTLRQELHNIILKNQKLCSEPVVKYSQKLDKLIELYYSQTYNASKKGASKE</sequence>
<evidence type="ECO:0000313" key="2">
    <source>
        <dbReference type="Proteomes" id="UP000198577"/>
    </source>
</evidence>
<dbReference type="InterPro" id="IPR037208">
    <property type="entry name" value="Spo0E-like_sf"/>
</dbReference>
<gene>
    <name evidence="1" type="ORF">SAMN05444406_1211</name>
</gene>
<keyword evidence="2" id="KW-1185">Reference proteome</keyword>
<dbReference type="EMBL" id="FOXR01000021">
    <property type="protein sequence ID" value="SFQ25427.1"/>
    <property type="molecule type" value="Genomic_DNA"/>
</dbReference>
<reference evidence="1 2" key="1">
    <citation type="submission" date="2016-10" db="EMBL/GenBank/DDBJ databases">
        <authorList>
            <person name="de Groot N.N."/>
        </authorList>
    </citation>
    <scope>NUCLEOTIDE SEQUENCE [LARGE SCALE GENOMIC DNA]</scope>
    <source>
        <strain evidence="1 2">DSM 20678</strain>
    </source>
</reference>
<dbReference type="SUPFAM" id="SSF140500">
    <property type="entry name" value="BAS1536-like"/>
    <property type="match status" value="1"/>
</dbReference>
<organism evidence="1 2">
    <name type="scientific">Caldicoprobacter faecalis</name>
    <dbReference type="NCBI Taxonomy" id="937334"/>
    <lineage>
        <taxon>Bacteria</taxon>
        <taxon>Bacillati</taxon>
        <taxon>Bacillota</taxon>
        <taxon>Clostridia</taxon>
        <taxon>Caldicoprobacterales</taxon>
        <taxon>Caldicoprobacteraceae</taxon>
        <taxon>Caldicoprobacter</taxon>
    </lineage>
</organism>
<dbReference type="GO" id="GO:0046983">
    <property type="term" value="F:protein dimerization activity"/>
    <property type="evidence" value="ECO:0007669"/>
    <property type="project" value="InterPro"/>
</dbReference>
<evidence type="ECO:0000313" key="1">
    <source>
        <dbReference type="EMBL" id="SFQ25427.1"/>
    </source>
</evidence>
<name>A0A1I5X149_9FIRM</name>
<dbReference type="InterPro" id="IPR036638">
    <property type="entry name" value="HLH_DNA-bd_sf"/>
</dbReference>
<proteinExistence type="predicted"/>
<dbReference type="InterPro" id="IPR018540">
    <property type="entry name" value="Spo0E-like"/>
</dbReference>
<dbReference type="Proteomes" id="UP000198577">
    <property type="component" value="Unassembled WGS sequence"/>
</dbReference>
<protein>
    <submittedName>
        <fullName evidence="1">Spo0E like sporulation regulatory protein</fullName>
    </submittedName>
</protein>
<accession>A0A1I5X149</accession>
<dbReference type="GO" id="GO:0043937">
    <property type="term" value="P:regulation of sporulation"/>
    <property type="evidence" value="ECO:0007669"/>
    <property type="project" value="InterPro"/>
</dbReference>
<dbReference type="RefSeq" id="WP_084054779.1">
    <property type="nucleotide sequence ID" value="NZ_FOXR01000021.1"/>
</dbReference>
<dbReference type="AlphaFoldDB" id="A0A1I5X149"/>
<dbReference type="Gene3D" id="4.10.280.10">
    <property type="entry name" value="Helix-loop-helix DNA-binding domain"/>
    <property type="match status" value="1"/>
</dbReference>
<dbReference type="Pfam" id="PF09388">
    <property type="entry name" value="SpoOE-like"/>
    <property type="match status" value="1"/>
</dbReference>